<feature type="domain" description="O-methyltransferase dimerisation" evidence="6">
    <location>
        <begin position="106"/>
        <end position="170"/>
    </location>
</feature>
<reference evidence="7" key="1">
    <citation type="journal article" date="2020" name="Stud. Mycol.">
        <title>101 Dothideomycetes genomes: a test case for predicting lifestyles and emergence of pathogens.</title>
        <authorList>
            <person name="Haridas S."/>
            <person name="Albert R."/>
            <person name="Binder M."/>
            <person name="Bloem J."/>
            <person name="Labutti K."/>
            <person name="Salamov A."/>
            <person name="Andreopoulos B."/>
            <person name="Baker S."/>
            <person name="Barry K."/>
            <person name="Bills G."/>
            <person name="Bluhm B."/>
            <person name="Cannon C."/>
            <person name="Castanera R."/>
            <person name="Culley D."/>
            <person name="Daum C."/>
            <person name="Ezra D."/>
            <person name="Gonzalez J."/>
            <person name="Henrissat B."/>
            <person name="Kuo A."/>
            <person name="Liang C."/>
            <person name="Lipzen A."/>
            <person name="Lutzoni F."/>
            <person name="Magnuson J."/>
            <person name="Mondo S."/>
            <person name="Nolan M."/>
            <person name="Ohm R."/>
            <person name="Pangilinan J."/>
            <person name="Park H.-J."/>
            <person name="Ramirez L."/>
            <person name="Alfaro M."/>
            <person name="Sun H."/>
            <person name="Tritt A."/>
            <person name="Yoshinaga Y."/>
            <person name="Zwiers L.-H."/>
            <person name="Turgeon B."/>
            <person name="Goodwin S."/>
            <person name="Spatafora J."/>
            <person name="Crous P."/>
            <person name="Grigoriev I."/>
        </authorList>
    </citation>
    <scope>NUCLEOTIDE SEQUENCE</scope>
    <source>
        <strain evidence="7">CBS 113818</strain>
    </source>
</reference>
<dbReference type="PANTHER" id="PTHR43712">
    <property type="entry name" value="PUTATIVE (AFU_ORTHOLOGUE AFUA_4G14580)-RELATED"/>
    <property type="match status" value="1"/>
</dbReference>
<feature type="compositionally biased region" description="Polar residues" evidence="4">
    <location>
        <begin position="1"/>
        <end position="13"/>
    </location>
</feature>
<gene>
    <name evidence="7" type="ORF">CC86DRAFT_365200</name>
</gene>
<dbReference type="InterPro" id="IPR016461">
    <property type="entry name" value="COMT-like"/>
</dbReference>
<dbReference type="Gene3D" id="1.10.10.10">
    <property type="entry name" value="Winged helix-like DNA-binding domain superfamily/Winged helix DNA-binding domain"/>
    <property type="match status" value="1"/>
</dbReference>
<dbReference type="GO" id="GO:0032259">
    <property type="term" value="P:methylation"/>
    <property type="evidence" value="ECO:0007669"/>
    <property type="project" value="UniProtKB-KW"/>
</dbReference>
<dbReference type="InterPro" id="IPR012967">
    <property type="entry name" value="COMT_dimerisation"/>
</dbReference>
<sequence>MTISIDSTTTPSNGKADKNGVHIKNGSTVSENNRAVDIGIAVRACDSEAVPGILKEISSFGTSPPTDLDTTRLELLANARALVRALETPRETMIKHNWAQPGCHTAITTCYNAGVFDVLKGGPMTVDEIAKGVGKNREVLARLLKHISAMGYVQETGSDEYAPTNFSTALTIPIIGDGYPCLAGGALRSGLHFHEYMENTNYATPNAELGPYQDAFDTKMNMFQYMVANPPLGKQFNHHMGGYRQGRPSWMDPTFYPVEKQLFTGFDTSPDAALLVDIGGSLGHDLEEFRTKYPDAPGRLVLQDLPEVIDTIQHLNPKIERMSYDFHTEQPVKAARAYYMHSVLHDWPDEVCKSILKQIVGAMKPGYSKLLINENVIPDKGADWQATALDMMMLTLFSSKERTLNDWHQLLESSEFGLKIVRVWNVQNSQESLIECELA</sequence>
<dbReference type="AlphaFoldDB" id="A0A6A7AIZ3"/>
<dbReference type="Pfam" id="PF08100">
    <property type="entry name" value="Dimerisation"/>
    <property type="match status" value="1"/>
</dbReference>
<organism evidence="7 8">
    <name type="scientific">Ophiobolus disseminans</name>
    <dbReference type="NCBI Taxonomy" id="1469910"/>
    <lineage>
        <taxon>Eukaryota</taxon>
        <taxon>Fungi</taxon>
        <taxon>Dikarya</taxon>
        <taxon>Ascomycota</taxon>
        <taxon>Pezizomycotina</taxon>
        <taxon>Dothideomycetes</taxon>
        <taxon>Pleosporomycetidae</taxon>
        <taxon>Pleosporales</taxon>
        <taxon>Pleosporineae</taxon>
        <taxon>Phaeosphaeriaceae</taxon>
        <taxon>Ophiobolus</taxon>
    </lineage>
</organism>
<proteinExistence type="predicted"/>
<dbReference type="SUPFAM" id="SSF53335">
    <property type="entry name" value="S-adenosyl-L-methionine-dependent methyltransferases"/>
    <property type="match status" value="1"/>
</dbReference>
<dbReference type="Proteomes" id="UP000799424">
    <property type="component" value="Unassembled WGS sequence"/>
</dbReference>
<dbReference type="SUPFAM" id="SSF46785">
    <property type="entry name" value="Winged helix' DNA-binding domain"/>
    <property type="match status" value="1"/>
</dbReference>
<dbReference type="InterPro" id="IPR029063">
    <property type="entry name" value="SAM-dependent_MTases_sf"/>
</dbReference>
<keyword evidence="2 7" id="KW-0808">Transferase</keyword>
<keyword evidence="3" id="KW-0949">S-adenosyl-L-methionine</keyword>
<evidence type="ECO:0000313" key="7">
    <source>
        <dbReference type="EMBL" id="KAF2833250.1"/>
    </source>
</evidence>
<dbReference type="PANTHER" id="PTHR43712:SF17">
    <property type="entry name" value="O-METHYLTRANSFERASE"/>
    <property type="match status" value="1"/>
</dbReference>
<keyword evidence="1 7" id="KW-0489">Methyltransferase</keyword>
<dbReference type="GO" id="GO:0046983">
    <property type="term" value="F:protein dimerization activity"/>
    <property type="evidence" value="ECO:0007669"/>
    <property type="project" value="InterPro"/>
</dbReference>
<dbReference type="Gene3D" id="3.40.50.150">
    <property type="entry name" value="Vaccinia Virus protein VP39"/>
    <property type="match status" value="1"/>
</dbReference>
<dbReference type="InterPro" id="IPR036390">
    <property type="entry name" value="WH_DNA-bd_sf"/>
</dbReference>
<dbReference type="Pfam" id="PF00891">
    <property type="entry name" value="Methyltransf_2"/>
    <property type="match status" value="1"/>
</dbReference>
<name>A0A6A7AIZ3_9PLEO</name>
<evidence type="ECO:0000256" key="1">
    <source>
        <dbReference type="ARBA" id="ARBA00022603"/>
    </source>
</evidence>
<keyword evidence="8" id="KW-1185">Reference proteome</keyword>
<accession>A0A6A7AIZ3</accession>
<dbReference type="EMBL" id="MU006216">
    <property type="protein sequence ID" value="KAF2833250.1"/>
    <property type="molecule type" value="Genomic_DNA"/>
</dbReference>
<evidence type="ECO:0000256" key="3">
    <source>
        <dbReference type="ARBA" id="ARBA00022691"/>
    </source>
</evidence>
<evidence type="ECO:0000313" key="8">
    <source>
        <dbReference type="Proteomes" id="UP000799424"/>
    </source>
</evidence>
<evidence type="ECO:0000256" key="4">
    <source>
        <dbReference type="SAM" id="MobiDB-lite"/>
    </source>
</evidence>
<evidence type="ECO:0000259" key="6">
    <source>
        <dbReference type="Pfam" id="PF08100"/>
    </source>
</evidence>
<feature type="region of interest" description="Disordered" evidence="4">
    <location>
        <begin position="1"/>
        <end position="26"/>
    </location>
</feature>
<dbReference type="OrthoDB" id="3340390at2759"/>
<dbReference type="InterPro" id="IPR001077">
    <property type="entry name" value="COMT_C"/>
</dbReference>
<dbReference type="InterPro" id="IPR036388">
    <property type="entry name" value="WH-like_DNA-bd_sf"/>
</dbReference>
<evidence type="ECO:0000259" key="5">
    <source>
        <dbReference type="Pfam" id="PF00891"/>
    </source>
</evidence>
<feature type="domain" description="O-methyltransferase C-terminal" evidence="5">
    <location>
        <begin position="260"/>
        <end position="416"/>
    </location>
</feature>
<dbReference type="PROSITE" id="PS51683">
    <property type="entry name" value="SAM_OMT_II"/>
    <property type="match status" value="1"/>
</dbReference>
<evidence type="ECO:0000256" key="2">
    <source>
        <dbReference type="ARBA" id="ARBA00022679"/>
    </source>
</evidence>
<dbReference type="GO" id="GO:0008171">
    <property type="term" value="F:O-methyltransferase activity"/>
    <property type="evidence" value="ECO:0007669"/>
    <property type="project" value="InterPro"/>
</dbReference>
<protein>
    <submittedName>
        <fullName evidence="7">S-adenosyl-L-methionine-dependent methyltransferase</fullName>
    </submittedName>
</protein>